<evidence type="ECO:0000313" key="1">
    <source>
        <dbReference type="EMBL" id="EKS36399.1"/>
    </source>
</evidence>
<evidence type="ECO:0000313" key="2">
    <source>
        <dbReference type="Proteomes" id="UP000001096"/>
    </source>
</evidence>
<keyword evidence="2" id="KW-1185">Reference proteome</keyword>
<organism evidence="1 2">
    <name type="scientific">Afipia broomeae ATCC 49717</name>
    <dbReference type="NCBI Taxonomy" id="883078"/>
    <lineage>
        <taxon>Bacteria</taxon>
        <taxon>Pseudomonadati</taxon>
        <taxon>Pseudomonadota</taxon>
        <taxon>Alphaproteobacteria</taxon>
        <taxon>Hyphomicrobiales</taxon>
        <taxon>Nitrobacteraceae</taxon>
        <taxon>Afipia</taxon>
    </lineage>
</organism>
<dbReference type="PATRIC" id="fig|883078.3.peg.2910"/>
<dbReference type="RefSeq" id="WP_006021520.1">
    <property type="nucleotide sequence ID" value="NZ_KB375283.1"/>
</dbReference>
<dbReference type="InterPro" id="IPR036388">
    <property type="entry name" value="WH-like_DNA-bd_sf"/>
</dbReference>
<comment type="caution">
    <text evidence="1">The sequence shown here is derived from an EMBL/GenBank/DDBJ whole genome shotgun (WGS) entry which is preliminary data.</text>
</comment>
<gene>
    <name evidence="1" type="ORF">HMPREF9695_02817</name>
</gene>
<proteinExistence type="predicted"/>
<accession>K8P6M4</accession>
<protein>
    <submittedName>
        <fullName evidence="1">Uncharacterized protein</fullName>
    </submittedName>
</protein>
<dbReference type="AlphaFoldDB" id="K8P6M4"/>
<dbReference type="HOGENOM" id="CLU_098264_0_0_5"/>
<dbReference type="Proteomes" id="UP000001096">
    <property type="component" value="Unassembled WGS sequence"/>
</dbReference>
<dbReference type="Gene3D" id="1.10.10.10">
    <property type="entry name" value="Winged helix-like DNA-binding domain superfamily/Winged helix DNA-binding domain"/>
    <property type="match status" value="1"/>
</dbReference>
<dbReference type="Pfam" id="PF13412">
    <property type="entry name" value="HTH_24"/>
    <property type="match status" value="1"/>
</dbReference>
<sequence>MERAVSESEREEDSDRIILGLLNSVEQDGARSQRHFAAELGIALGLVNAYLNRCIKKGLVKASQAPARRYAYYLTPQGFAEKSRLTVEYLSSSFGFFRKAKADCTKVFETAKERNLKHLVLLGVSDLAEIAAICAIESDVSLVCAIDPSNQSTRFVGLPVVREFDAVGTQVDGIIVTALVPSAAVDAIIEEARMRLGADAVLIPDLVALRAPRKEQSLS</sequence>
<name>K8P6M4_9BRAD</name>
<dbReference type="eggNOG" id="COG1846">
    <property type="taxonomic scope" value="Bacteria"/>
</dbReference>
<reference evidence="1 2" key="1">
    <citation type="submission" date="2012-04" db="EMBL/GenBank/DDBJ databases">
        <title>The Genome Sequence of Afipia broomeae ATCC 49717.</title>
        <authorList>
            <consortium name="The Broad Institute Genome Sequencing Platform"/>
            <person name="Earl A."/>
            <person name="Ward D."/>
            <person name="Feldgarden M."/>
            <person name="Gevers D."/>
            <person name="Huys G."/>
            <person name="Walker B."/>
            <person name="Young S.K."/>
            <person name="Zeng Q."/>
            <person name="Gargeya S."/>
            <person name="Fitzgerald M."/>
            <person name="Haas B."/>
            <person name="Abouelleil A."/>
            <person name="Alvarado L."/>
            <person name="Arachchi H.M."/>
            <person name="Berlin A."/>
            <person name="Chapman S.B."/>
            <person name="Goldberg J."/>
            <person name="Griggs A."/>
            <person name="Gujja S."/>
            <person name="Hansen M."/>
            <person name="Howarth C."/>
            <person name="Imamovic A."/>
            <person name="Larimer J."/>
            <person name="McCowen C."/>
            <person name="Montmayeur A."/>
            <person name="Murphy C."/>
            <person name="Neiman D."/>
            <person name="Pearson M."/>
            <person name="Priest M."/>
            <person name="Roberts A."/>
            <person name="Saif S."/>
            <person name="Shea T."/>
            <person name="Sisk P."/>
            <person name="Sykes S."/>
            <person name="Wortman J."/>
            <person name="Nusbaum C."/>
            <person name="Birren B."/>
        </authorList>
    </citation>
    <scope>NUCLEOTIDE SEQUENCE [LARGE SCALE GENOMIC DNA]</scope>
    <source>
        <strain evidence="1 2">ATCC 49717</strain>
    </source>
</reference>
<dbReference type="SUPFAM" id="SSF46785">
    <property type="entry name" value="Winged helix' DNA-binding domain"/>
    <property type="match status" value="1"/>
</dbReference>
<dbReference type="EMBL" id="AGWX01000004">
    <property type="protein sequence ID" value="EKS36399.1"/>
    <property type="molecule type" value="Genomic_DNA"/>
</dbReference>
<dbReference type="InterPro" id="IPR036390">
    <property type="entry name" value="WH_DNA-bd_sf"/>
</dbReference>